<gene>
    <name evidence="2" type="ORF">ENO08_07610</name>
</gene>
<dbReference type="InterPro" id="IPR038636">
    <property type="entry name" value="Wzi_sf"/>
</dbReference>
<sequence length="510" mass="56570">MTPRRSIPAAIFVAAALLLAPSVSLCSDETIHPRSWIYPALRTFETLGLVVLAPASPYSRSETEAYVDRIMQSMKDGGVVLTPRQEYLLGRLRAEFQGMENTPEERENGPLWTLREGRRFFTADLAAGGAFVKRIEYGDGEANGLLIPAFLLGMGGAVTFETGYVLRMGPEREDEEESNRVRSWRGLTSEYERGYVVFAGTRWRLQLGRDYIQWGPQVPGGLLMSSTAGSHDHAAFDISLGRFTLRMFQAVLDSSVPRRLAGHRLEIRLPGRIYAGISENVLYTGRDLDWAYLVPFGAFYAVQYSEKEDDNILWSADVKVPVTRGLVLSGELLMDDVQYESDPPAPDKLGWAVGADVLVMPWGHDVGLRASYTRIDIYTYSHKDSILTAYVTGNGEKKAERIIGDMLGPDADRWSLRISTPLHPRALLSVEGTWARSGEGSDMRQWEWGEDPDPAFPSGEVRNERTYSAALNVDLGHGSFIEAAAGYATASDGGNDMDEGFGHLSFVWDF</sequence>
<proteinExistence type="predicted"/>
<dbReference type="Gene3D" id="2.40.160.130">
    <property type="entry name" value="Capsule assembly protein Wzi"/>
    <property type="match status" value="1"/>
</dbReference>
<keyword evidence="1" id="KW-0732">Signal</keyword>
<dbReference type="InterPro" id="IPR026950">
    <property type="entry name" value="Caps_assemb_Wzi"/>
</dbReference>
<name>A0A7V2AW54_UNCEI</name>
<evidence type="ECO:0000256" key="1">
    <source>
        <dbReference type="SAM" id="SignalP"/>
    </source>
</evidence>
<evidence type="ECO:0000313" key="2">
    <source>
        <dbReference type="EMBL" id="HER44309.1"/>
    </source>
</evidence>
<dbReference type="Pfam" id="PF14052">
    <property type="entry name" value="Caps_assemb_Wzi"/>
    <property type="match status" value="1"/>
</dbReference>
<dbReference type="EMBL" id="DSEC01000550">
    <property type="protein sequence ID" value="HER44309.1"/>
    <property type="molecule type" value="Genomic_DNA"/>
</dbReference>
<feature type="chain" id="PRO_5030970186" description="Capsule assembly Wzi family protein" evidence="1">
    <location>
        <begin position="27"/>
        <end position="510"/>
    </location>
</feature>
<feature type="signal peptide" evidence="1">
    <location>
        <begin position="1"/>
        <end position="26"/>
    </location>
</feature>
<protein>
    <recommendedName>
        <fullName evidence="3">Capsule assembly Wzi family protein</fullName>
    </recommendedName>
</protein>
<dbReference type="Proteomes" id="UP000886069">
    <property type="component" value="Unassembled WGS sequence"/>
</dbReference>
<comment type="caution">
    <text evidence="2">The sequence shown here is derived from an EMBL/GenBank/DDBJ whole genome shotgun (WGS) entry which is preliminary data.</text>
</comment>
<evidence type="ECO:0008006" key="3">
    <source>
        <dbReference type="Google" id="ProtNLM"/>
    </source>
</evidence>
<accession>A0A7V2AW54</accession>
<organism evidence="2">
    <name type="scientific">Eiseniibacteriota bacterium</name>
    <dbReference type="NCBI Taxonomy" id="2212470"/>
    <lineage>
        <taxon>Bacteria</taxon>
        <taxon>Candidatus Eiseniibacteriota</taxon>
    </lineage>
</organism>
<dbReference type="AlphaFoldDB" id="A0A7V2AW54"/>
<reference evidence="2" key="1">
    <citation type="journal article" date="2020" name="mSystems">
        <title>Genome- and Community-Level Interaction Insights into Carbon Utilization and Element Cycling Functions of Hydrothermarchaeota in Hydrothermal Sediment.</title>
        <authorList>
            <person name="Zhou Z."/>
            <person name="Liu Y."/>
            <person name="Xu W."/>
            <person name="Pan J."/>
            <person name="Luo Z.H."/>
            <person name="Li M."/>
        </authorList>
    </citation>
    <scope>NUCLEOTIDE SEQUENCE [LARGE SCALE GENOMIC DNA]</scope>
    <source>
        <strain evidence="2">SpSt-1233</strain>
    </source>
</reference>